<keyword evidence="3" id="KW-1185">Reference proteome</keyword>
<dbReference type="Proteomes" id="UP000762676">
    <property type="component" value="Unassembled WGS sequence"/>
</dbReference>
<sequence length="124" mass="13727">MEGSFLPAARPSRENLKNTVLHPRDRQTGATRGGAETNQAGLEPNASLIAHQAEDVYFRQLAGDRVHLPGRHVLTEIKERKKYIVRTVCVTPVLYCSGVAQISCGGDLTLNISWDVPAWHLRLI</sequence>
<evidence type="ECO:0000313" key="2">
    <source>
        <dbReference type="EMBL" id="GFS25961.1"/>
    </source>
</evidence>
<gene>
    <name evidence="2" type="ORF">ElyMa_005198000</name>
</gene>
<dbReference type="EMBL" id="BMAT01010387">
    <property type="protein sequence ID" value="GFS25961.1"/>
    <property type="molecule type" value="Genomic_DNA"/>
</dbReference>
<dbReference type="AlphaFoldDB" id="A0AAV4JX82"/>
<protein>
    <submittedName>
        <fullName evidence="2">Uncharacterized protein</fullName>
    </submittedName>
</protein>
<evidence type="ECO:0000313" key="3">
    <source>
        <dbReference type="Proteomes" id="UP000762676"/>
    </source>
</evidence>
<reference evidence="2 3" key="1">
    <citation type="journal article" date="2021" name="Elife">
        <title>Chloroplast acquisition without the gene transfer in kleptoplastic sea slugs, Plakobranchus ocellatus.</title>
        <authorList>
            <person name="Maeda T."/>
            <person name="Takahashi S."/>
            <person name="Yoshida T."/>
            <person name="Shimamura S."/>
            <person name="Takaki Y."/>
            <person name="Nagai Y."/>
            <person name="Toyoda A."/>
            <person name="Suzuki Y."/>
            <person name="Arimoto A."/>
            <person name="Ishii H."/>
            <person name="Satoh N."/>
            <person name="Nishiyama T."/>
            <person name="Hasebe M."/>
            <person name="Maruyama T."/>
            <person name="Minagawa J."/>
            <person name="Obokata J."/>
            <person name="Shigenobu S."/>
        </authorList>
    </citation>
    <scope>NUCLEOTIDE SEQUENCE [LARGE SCALE GENOMIC DNA]</scope>
</reference>
<feature type="compositionally biased region" description="Basic and acidic residues" evidence="1">
    <location>
        <begin position="11"/>
        <end position="27"/>
    </location>
</feature>
<organism evidence="2 3">
    <name type="scientific">Elysia marginata</name>
    <dbReference type="NCBI Taxonomy" id="1093978"/>
    <lineage>
        <taxon>Eukaryota</taxon>
        <taxon>Metazoa</taxon>
        <taxon>Spiralia</taxon>
        <taxon>Lophotrochozoa</taxon>
        <taxon>Mollusca</taxon>
        <taxon>Gastropoda</taxon>
        <taxon>Heterobranchia</taxon>
        <taxon>Euthyneura</taxon>
        <taxon>Panpulmonata</taxon>
        <taxon>Sacoglossa</taxon>
        <taxon>Placobranchoidea</taxon>
        <taxon>Plakobranchidae</taxon>
        <taxon>Elysia</taxon>
    </lineage>
</organism>
<name>A0AAV4JX82_9GAST</name>
<proteinExistence type="predicted"/>
<accession>A0AAV4JX82</accession>
<evidence type="ECO:0000256" key="1">
    <source>
        <dbReference type="SAM" id="MobiDB-lite"/>
    </source>
</evidence>
<comment type="caution">
    <text evidence="2">The sequence shown here is derived from an EMBL/GenBank/DDBJ whole genome shotgun (WGS) entry which is preliminary data.</text>
</comment>
<feature type="region of interest" description="Disordered" evidence="1">
    <location>
        <begin position="1"/>
        <end position="42"/>
    </location>
</feature>